<dbReference type="InParanoid" id="A0A177BV50"/>
<evidence type="ECO:0000256" key="1">
    <source>
        <dbReference type="SAM" id="MobiDB-lite"/>
    </source>
</evidence>
<feature type="non-terminal residue" evidence="2">
    <location>
        <position position="1"/>
    </location>
</feature>
<dbReference type="Proteomes" id="UP000077069">
    <property type="component" value="Unassembled WGS sequence"/>
</dbReference>
<reference evidence="2 3" key="1">
    <citation type="submission" date="2016-05" db="EMBL/GenBank/DDBJ databases">
        <title>Comparative analysis of secretome profiles of manganese(II)-oxidizing ascomycete fungi.</title>
        <authorList>
            <consortium name="DOE Joint Genome Institute"/>
            <person name="Zeiner C.A."/>
            <person name="Purvine S.O."/>
            <person name="Zink E.M."/>
            <person name="Wu S."/>
            <person name="Pasa-Tolic L."/>
            <person name="Chaput D.L."/>
            <person name="Haridas S."/>
            <person name="Grigoriev I.V."/>
            <person name="Santelli C.M."/>
            <person name="Hansel C.M."/>
        </authorList>
    </citation>
    <scope>NUCLEOTIDE SEQUENCE [LARGE SCALE GENOMIC DNA]</scope>
    <source>
        <strain evidence="2 3">AP3s5-JAC2a</strain>
    </source>
</reference>
<sequence length="101" mass="11255">ALPVSQHSSSSPHLQAIASLYLTRPTLQRWIWLRHRPHPPLSTSTPRPRAHLPPRCAPASPPTANGSRRHRDCRRPRGTARTHRTISPETAPQSTTSPSQL</sequence>
<gene>
    <name evidence="2" type="ORF">CC84DRAFT_1199994</name>
</gene>
<feature type="compositionally biased region" description="Basic residues" evidence="1">
    <location>
        <begin position="67"/>
        <end position="84"/>
    </location>
</feature>
<organism evidence="2 3">
    <name type="scientific">Paraphaeosphaeria sporulosa</name>
    <dbReference type="NCBI Taxonomy" id="1460663"/>
    <lineage>
        <taxon>Eukaryota</taxon>
        <taxon>Fungi</taxon>
        <taxon>Dikarya</taxon>
        <taxon>Ascomycota</taxon>
        <taxon>Pezizomycotina</taxon>
        <taxon>Dothideomycetes</taxon>
        <taxon>Pleosporomycetidae</taxon>
        <taxon>Pleosporales</taxon>
        <taxon>Massarineae</taxon>
        <taxon>Didymosphaeriaceae</taxon>
        <taxon>Paraphaeosphaeria</taxon>
    </lineage>
</organism>
<feature type="region of interest" description="Disordered" evidence="1">
    <location>
        <begin position="36"/>
        <end position="101"/>
    </location>
</feature>
<accession>A0A177BV50</accession>
<keyword evidence="3" id="KW-1185">Reference proteome</keyword>
<dbReference type="RefSeq" id="XP_018029638.1">
    <property type="nucleotide sequence ID" value="XM_018181645.1"/>
</dbReference>
<evidence type="ECO:0000313" key="2">
    <source>
        <dbReference type="EMBL" id="OAF99272.1"/>
    </source>
</evidence>
<evidence type="ECO:0000313" key="3">
    <source>
        <dbReference type="Proteomes" id="UP000077069"/>
    </source>
</evidence>
<protein>
    <submittedName>
        <fullName evidence="2">Uncharacterized protein</fullName>
    </submittedName>
</protein>
<name>A0A177BV50_9PLEO</name>
<dbReference type="EMBL" id="KV441562">
    <property type="protein sequence ID" value="OAF99272.1"/>
    <property type="molecule type" value="Genomic_DNA"/>
</dbReference>
<proteinExistence type="predicted"/>
<dbReference type="AlphaFoldDB" id="A0A177BV50"/>
<feature type="compositionally biased region" description="Polar residues" evidence="1">
    <location>
        <begin position="85"/>
        <end position="101"/>
    </location>
</feature>
<dbReference type="GeneID" id="28765131"/>